<feature type="transmembrane region" description="Helical" evidence="6">
    <location>
        <begin position="77"/>
        <end position="102"/>
    </location>
</feature>
<protein>
    <submittedName>
        <fullName evidence="8">EamA family transporter</fullName>
    </submittedName>
</protein>
<feature type="domain" description="EamA" evidence="7">
    <location>
        <begin position="4"/>
        <end position="149"/>
    </location>
</feature>
<evidence type="ECO:0000256" key="4">
    <source>
        <dbReference type="ARBA" id="ARBA00022989"/>
    </source>
</evidence>
<keyword evidence="2" id="KW-1003">Cell membrane</keyword>
<evidence type="ECO:0000256" key="2">
    <source>
        <dbReference type="ARBA" id="ARBA00022475"/>
    </source>
</evidence>
<dbReference type="Pfam" id="PF00892">
    <property type="entry name" value="EamA"/>
    <property type="match status" value="2"/>
</dbReference>
<dbReference type="InterPro" id="IPR051258">
    <property type="entry name" value="Diverse_Substrate_Transporter"/>
</dbReference>
<feature type="transmembrane region" description="Helical" evidence="6">
    <location>
        <begin position="108"/>
        <end position="126"/>
    </location>
</feature>
<feature type="domain" description="EamA" evidence="7">
    <location>
        <begin position="158"/>
        <end position="290"/>
    </location>
</feature>
<evidence type="ECO:0000313" key="8">
    <source>
        <dbReference type="EMBL" id="PWQ97983.1"/>
    </source>
</evidence>
<keyword evidence="5 6" id="KW-0472">Membrane</keyword>
<evidence type="ECO:0000313" key="9">
    <source>
        <dbReference type="Proteomes" id="UP000245539"/>
    </source>
</evidence>
<evidence type="ECO:0000256" key="6">
    <source>
        <dbReference type="SAM" id="Phobius"/>
    </source>
</evidence>
<evidence type="ECO:0000259" key="7">
    <source>
        <dbReference type="Pfam" id="PF00892"/>
    </source>
</evidence>
<dbReference type="RefSeq" id="WP_109837357.1">
    <property type="nucleotide sequence ID" value="NZ_QGKM01000020.1"/>
</dbReference>
<feature type="transmembrane region" description="Helical" evidence="6">
    <location>
        <begin position="250"/>
        <end position="269"/>
    </location>
</feature>
<dbReference type="InterPro" id="IPR000620">
    <property type="entry name" value="EamA_dom"/>
</dbReference>
<dbReference type="Proteomes" id="UP000245539">
    <property type="component" value="Unassembled WGS sequence"/>
</dbReference>
<dbReference type="PANTHER" id="PTHR42920">
    <property type="entry name" value="OS03G0707200 PROTEIN-RELATED"/>
    <property type="match status" value="1"/>
</dbReference>
<evidence type="ECO:0000256" key="1">
    <source>
        <dbReference type="ARBA" id="ARBA00004651"/>
    </source>
</evidence>
<feature type="transmembrane region" description="Helical" evidence="6">
    <location>
        <begin position="223"/>
        <end position="241"/>
    </location>
</feature>
<comment type="caution">
    <text evidence="8">The sequence shown here is derived from an EMBL/GenBank/DDBJ whole genome shotgun (WGS) entry which is preliminary data.</text>
</comment>
<dbReference type="SUPFAM" id="SSF103481">
    <property type="entry name" value="Multidrug resistance efflux transporter EmrE"/>
    <property type="match status" value="2"/>
</dbReference>
<keyword evidence="9" id="KW-1185">Reference proteome</keyword>
<proteinExistence type="predicted"/>
<dbReference type="PANTHER" id="PTHR42920:SF5">
    <property type="entry name" value="EAMA DOMAIN-CONTAINING PROTEIN"/>
    <property type="match status" value="1"/>
</dbReference>
<dbReference type="OrthoDB" id="9804865at2"/>
<name>A0A317CKL4_9GAMM</name>
<reference evidence="8 9" key="1">
    <citation type="submission" date="2018-05" db="EMBL/GenBank/DDBJ databases">
        <title>Leucothrix arctica sp. nov., isolated from Arctic seawater.</title>
        <authorList>
            <person name="Choi A."/>
            <person name="Baek K."/>
        </authorList>
    </citation>
    <scope>NUCLEOTIDE SEQUENCE [LARGE SCALE GENOMIC DNA]</scope>
    <source>
        <strain evidence="8 9">JCM 18388</strain>
    </source>
</reference>
<evidence type="ECO:0000256" key="5">
    <source>
        <dbReference type="ARBA" id="ARBA00023136"/>
    </source>
</evidence>
<evidence type="ECO:0000256" key="3">
    <source>
        <dbReference type="ARBA" id="ARBA00022692"/>
    </source>
</evidence>
<organism evidence="8 9">
    <name type="scientific">Leucothrix pacifica</name>
    <dbReference type="NCBI Taxonomy" id="1247513"/>
    <lineage>
        <taxon>Bacteria</taxon>
        <taxon>Pseudomonadati</taxon>
        <taxon>Pseudomonadota</taxon>
        <taxon>Gammaproteobacteria</taxon>
        <taxon>Thiotrichales</taxon>
        <taxon>Thiotrichaceae</taxon>
        <taxon>Leucothrix</taxon>
    </lineage>
</organism>
<gene>
    <name evidence="8" type="ORF">DKW60_09165</name>
</gene>
<dbReference type="AlphaFoldDB" id="A0A317CKL4"/>
<keyword evidence="3 6" id="KW-0812">Transmembrane</keyword>
<feature type="transmembrane region" description="Helical" evidence="6">
    <location>
        <begin position="161"/>
        <end position="180"/>
    </location>
</feature>
<keyword evidence="4 6" id="KW-1133">Transmembrane helix</keyword>
<dbReference type="GO" id="GO:0005886">
    <property type="term" value="C:plasma membrane"/>
    <property type="evidence" value="ECO:0007669"/>
    <property type="project" value="UniProtKB-SubCell"/>
</dbReference>
<sequence>MLKSNILLLITAAIWGSAFVAQRVGMDYIGPFTYSGIRFLIGGLALIPIAMWIKHWQAKQLAKGVVRNHEPKEGGAGLIRASLICGVVLFAGVTLQQVAMVYTTAGKGGFITSLYIVLVPIMGLAFKQRAGAGVWLGAFIALVGLYLLSIKSDFTLSYGDFLMLIGAFFWAAHVLVIGWVAPKYDPVVLSILQFLICGVLSMGGAVIYETIVWADVMLAMDSILYAALMSTGVAYTLQVVAQQNAKASHAAIILSSEAMFAVLAGWLILDEVLTVRGLWGCAFIMTGMLISQLLPELRLRRLTNNVS</sequence>
<comment type="subcellular location">
    <subcellularLocation>
        <location evidence="1">Cell membrane</location>
        <topology evidence="1">Multi-pass membrane protein</topology>
    </subcellularLocation>
</comment>
<feature type="transmembrane region" description="Helical" evidence="6">
    <location>
        <begin position="133"/>
        <end position="149"/>
    </location>
</feature>
<dbReference type="InterPro" id="IPR037185">
    <property type="entry name" value="EmrE-like"/>
</dbReference>
<dbReference type="EMBL" id="QGKM01000020">
    <property type="protein sequence ID" value="PWQ97983.1"/>
    <property type="molecule type" value="Genomic_DNA"/>
</dbReference>
<feature type="transmembrane region" description="Helical" evidence="6">
    <location>
        <begin position="187"/>
        <end position="211"/>
    </location>
</feature>
<feature type="transmembrane region" description="Helical" evidence="6">
    <location>
        <begin position="37"/>
        <end position="56"/>
    </location>
</feature>
<feature type="transmembrane region" description="Helical" evidence="6">
    <location>
        <begin position="275"/>
        <end position="294"/>
    </location>
</feature>
<accession>A0A317CKL4</accession>